<protein>
    <recommendedName>
        <fullName evidence="1">AbiJ-NTD3 domain-containing protein</fullName>
    </recommendedName>
</protein>
<reference evidence="2" key="2">
    <citation type="submission" date="2020-09" db="EMBL/GenBank/DDBJ databases">
        <authorList>
            <person name="Sun Q."/>
            <person name="Ohkuma M."/>
        </authorList>
    </citation>
    <scope>NUCLEOTIDE SEQUENCE</scope>
    <source>
        <strain evidence="2">JCM 4434</strain>
    </source>
</reference>
<dbReference type="InterPro" id="IPR041427">
    <property type="entry name" value="AbiJ-NTD3"/>
</dbReference>
<evidence type="ECO:0000259" key="1">
    <source>
        <dbReference type="Pfam" id="PF18860"/>
    </source>
</evidence>
<evidence type="ECO:0000313" key="3">
    <source>
        <dbReference type="Proteomes" id="UP000610124"/>
    </source>
</evidence>
<sequence>MLAFSGLGVGGVCQTHAVTVDLVGLRQLVEKVVQGLGSHTHRELDELCPQLGLPPLPAEGSKSKRLDACLADLQEESLAGVTQRLLGSDRVFLGRADRVALEDALWAARPVVEIPGRVRRDLARSVDILTLVYRPDRFMRLLEQWWVLEEPFEAFMGPSPNGLRALIDQHVFRNPGDWSTEELFEQLGAFEAGHARFGRFLEGLVAPATVPDVPTQDRIVEAINALLGQAGARLVQTDLRDGYPYFQLVHTGSGLGRSPKNLIFASSTKPDIRFRSAVDNDIEVLQGLDQVLYYDRPIGPEGVRWCDLQQWWQDATGTTDVEAAKMALYNRLLACLPDEKDSPQVHLFRLYHHIHGPHVRHLPALLPEVWLHWDHKTVKKRGVEALLRHRMDFLMLLPGGRRLVLEVDGRHHYADGKAYADTVSGDRDLKLRGYEVFRFGSTELSDPDRARPLLQGFFADLFDRYDVDIPSAPQT</sequence>
<reference evidence="2" key="1">
    <citation type="journal article" date="2014" name="Int. J. Syst. Evol. Microbiol.">
        <title>Complete genome sequence of Corynebacterium casei LMG S-19264T (=DSM 44701T), isolated from a smear-ripened cheese.</title>
        <authorList>
            <consortium name="US DOE Joint Genome Institute (JGI-PGF)"/>
            <person name="Walter F."/>
            <person name="Albersmeier A."/>
            <person name="Kalinowski J."/>
            <person name="Ruckert C."/>
        </authorList>
    </citation>
    <scope>NUCLEOTIDE SEQUENCE</scope>
    <source>
        <strain evidence="2">JCM 4434</strain>
    </source>
</reference>
<comment type="caution">
    <text evidence="2">The sequence shown here is derived from an EMBL/GenBank/DDBJ whole genome shotgun (WGS) entry which is preliminary data.</text>
</comment>
<dbReference type="Proteomes" id="UP000610124">
    <property type="component" value="Unassembled WGS sequence"/>
</dbReference>
<gene>
    <name evidence="2" type="ORF">GCM10010502_61900</name>
</gene>
<dbReference type="Pfam" id="PF18860">
    <property type="entry name" value="AbiJ_NTD3"/>
    <property type="match status" value="1"/>
</dbReference>
<dbReference type="EMBL" id="BMUB01000022">
    <property type="protein sequence ID" value="GGU99124.1"/>
    <property type="molecule type" value="Genomic_DNA"/>
</dbReference>
<name>A0A8H9I030_KITAU</name>
<evidence type="ECO:0000313" key="2">
    <source>
        <dbReference type="EMBL" id="GGU99124.1"/>
    </source>
</evidence>
<dbReference type="AlphaFoldDB" id="A0A8H9I030"/>
<proteinExistence type="predicted"/>
<dbReference type="KEGG" id="kau:B6264_30060"/>
<accession>A0A8H9I030</accession>
<feature type="domain" description="AbiJ-NTD3" evidence="1">
    <location>
        <begin position="113"/>
        <end position="279"/>
    </location>
</feature>
<organism evidence="2 3">
    <name type="scientific">Kitasatospora aureofaciens</name>
    <name type="common">Streptomyces aureofaciens</name>
    <dbReference type="NCBI Taxonomy" id="1894"/>
    <lineage>
        <taxon>Bacteria</taxon>
        <taxon>Bacillati</taxon>
        <taxon>Actinomycetota</taxon>
        <taxon>Actinomycetes</taxon>
        <taxon>Kitasatosporales</taxon>
        <taxon>Streptomycetaceae</taxon>
        <taxon>Kitasatospora</taxon>
    </lineage>
</organism>